<dbReference type="PANTHER" id="PTHR47691:SF3">
    <property type="entry name" value="HTH-TYPE TRANSCRIPTIONAL REGULATOR RV0890C-RELATED"/>
    <property type="match status" value="1"/>
</dbReference>
<dbReference type="Gene3D" id="1.25.40.10">
    <property type="entry name" value="Tetratricopeptide repeat domain"/>
    <property type="match status" value="1"/>
</dbReference>
<proteinExistence type="predicted"/>
<dbReference type="EMBL" id="RBXR01000001">
    <property type="protein sequence ID" value="RKT69470.1"/>
    <property type="molecule type" value="Genomic_DNA"/>
</dbReference>
<dbReference type="SUPFAM" id="SSF48452">
    <property type="entry name" value="TPR-like"/>
    <property type="match status" value="1"/>
</dbReference>
<dbReference type="Gene3D" id="1.10.260.40">
    <property type="entry name" value="lambda repressor-like DNA-binding domains"/>
    <property type="match status" value="1"/>
</dbReference>
<dbReference type="Pfam" id="PF13424">
    <property type="entry name" value="TPR_12"/>
    <property type="match status" value="2"/>
</dbReference>
<dbReference type="SMART" id="SM00028">
    <property type="entry name" value="TPR"/>
    <property type="match status" value="4"/>
</dbReference>
<dbReference type="InterPro" id="IPR001387">
    <property type="entry name" value="Cro/C1-type_HTH"/>
</dbReference>
<dbReference type="Gene3D" id="3.40.50.300">
    <property type="entry name" value="P-loop containing nucleotide triphosphate hydrolases"/>
    <property type="match status" value="1"/>
</dbReference>
<evidence type="ECO:0000313" key="2">
    <source>
        <dbReference type="EMBL" id="RKT69470.1"/>
    </source>
</evidence>
<dbReference type="Pfam" id="PF13560">
    <property type="entry name" value="HTH_31"/>
    <property type="match status" value="1"/>
</dbReference>
<name>A0A495X5Y7_9PSEU</name>
<keyword evidence="3" id="KW-1185">Reference proteome</keyword>
<dbReference type="SMART" id="SM00530">
    <property type="entry name" value="HTH_XRE"/>
    <property type="match status" value="1"/>
</dbReference>
<dbReference type="PRINTS" id="PR00364">
    <property type="entry name" value="DISEASERSIST"/>
</dbReference>
<dbReference type="PANTHER" id="PTHR47691">
    <property type="entry name" value="REGULATOR-RELATED"/>
    <property type="match status" value="1"/>
</dbReference>
<dbReference type="Pfam" id="PF13374">
    <property type="entry name" value="TPR_10"/>
    <property type="match status" value="1"/>
</dbReference>
<dbReference type="Pfam" id="PF05729">
    <property type="entry name" value="NACHT"/>
    <property type="match status" value="1"/>
</dbReference>
<dbReference type="InterPro" id="IPR011990">
    <property type="entry name" value="TPR-like_helical_dom_sf"/>
</dbReference>
<dbReference type="PROSITE" id="PS50943">
    <property type="entry name" value="HTH_CROC1"/>
    <property type="match status" value="1"/>
</dbReference>
<dbReference type="OrthoDB" id="581105at2"/>
<feature type="domain" description="HTH cro/C1-type" evidence="1">
    <location>
        <begin position="55"/>
        <end position="111"/>
    </location>
</feature>
<dbReference type="GO" id="GO:0043531">
    <property type="term" value="F:ADP binding"/>
    <property type="evidence" value="ECO:0007669"/>
    <property type="project" value="InterPro"/>
</dbReference>
<sequence length="809" mass="87666">MGRDDISSTSRENIRDYFSVGTAWGMQKGGGVFELEGITNRVGGKPVAGAVAVELRRLREAAKLSLRELAERTHYSVGHISNVEHGTKPMTPDFAIACDSALRTHGRLAELLGDGARKPGRRGAMRPAQLPQVRPLVGREGALRLLDEQFAESMEDPSAGVIAIDGPAGVGKTTLAVAWAHLVKDRFPDGVFFVDLHGHAPEAAPLDPGQVLEDFLRAQGVQPADIPADLERRAARWRTTLDGTKTLVVLDNAASDRQVRPLIPAAECCLVLVTSRRRLSGLAIRDGARRVTVEPLPPTEGLALLRAVVGGARVDNELDAAGEITRFCGGLPLAVRIAAEHVSTHPHLSLEALAAELSSADKLSVLSSHGDETVRGVFSWTYQSLNGDEARLFRTLGLHPGPTWTPEAAAALLNAPVSQVRQLIDRLVAIHFAEEIGPNRYRQHDLLKAYAVERAVIEEVDDERAAANRRVVDWYLHTAYRAARPLSPYQRYPALDPPAAGVPDQPAAFTYDEALTWYETELANLVAAGQRAADVGLHAQAWQLPVVMWNFFHLRKRWSARISTHTVGLAAAKASGDRRGTAWVANNLAMAHRELGQFDLARAQVSLALRLRQEDSDEWGQAWSNLNLGFLEVDLGHADRAAELHSTAVRLFQLAADDYGTACGLAALGDAHRMLGDSAHALTHLDQALELMRRGGDRYGEGYCLAKMGATYQAMGLHDDALRQFDQALEARAEIGDRWGQAEVLVAAGHSHLAVGDTGAASAAWQQALAIFDELDDPRAATVRSQLEALSVPSPRQEVQRSGPSSVHL</sequence>
<evidence type="ECO:0000259" key="1">
    <source>
        <dbReference type="PROSITE" id="PS50943"/>
    </source>
</evidence>
<comment type="caution">
    <text evidence="2">The sequence shown here is derived from an EMBL/GenBank/DDBJ whole genome shotgun (WGS) entry which is preliminary data.</text>
</comment>
<dbReference type="InterPro" id="IPR019734">
    <property type="entry name" value="TPR_rpt"/>
</dbReference>
<dbReference type="GO" id="GO:0003677">
    <property type="term" value="F:DNA binding"/>
    <property type="evidence" value="ECO:0007669"/>
    <property type="project" value="InterPro"/>
</dbReference>
<dbReference type="SUPFAM" id="SSF52540">
    <property type="entry name" value="P-loop containing nucleoside triphosphate hydrolases"/>
    <property type="match status" value="1"/>
</dbReference>
<reference evidence="2 3" key="1">
    <citation type="submission" date="2018-10" db="EMBL/GenBank/DDBJ databases">
        <title>Sequencing the genomes of 1000 actinobacteria strains.</title>
        <authorList>
            <person name="Klenk H.-P."/>
        </authorList>
    </citation>
    <scope>NUCLEOTIDE SEQUENCE [LARGE SCALE GENOMIC DNA]</scope>
    <source>
        <strain evidence="2 3">DSM 43911</strain>
    </source>
</reference>
<dbReference type="AlphaFoldDB" id="A0A495X5Y7"/>
<dbReference type="InterPro" id="IPR027417">
    <property type="entry name" value="P-loop_NTPase"/>
</dbReference>
<dbReference type="CDD" id="cd00093">
    <property type="entry name" value="HTH_XRE"/>
    <property type="match status" value="1"/>
</dbReference>
<protein>
    <submittedName>
        <fullName evidence="2">Putative ATPase</fullName>
    </submittedName>
</protein>
<organism evidence="2 3">
    <name type="scientific">Saccharothrix variisporea</name>
    <dbReference type="NCBI Taxonomy" id="543527"/>
    <lineage>
        <taxon>Bacteria</taxon>
        <taxon>Bacillati</taxon>
        <taxon>Actinomycetota</taxon>
        <taxon>Actinomycetes</taxon>
        <taxon>Pseudonocardiales</taxon>
        <taxon>Pseudonocardiaceae</taxon>
        <taxon>Saccharothrix</taxon>
    </lineage>
</organism>
<dbReference type="SMART" id="SM00382">
    <property type="entry name" value="AAA"/>
    <property type="match status" value="1"/>
</dbReference>
<accession>A0A495X5Y7</accession>
<dbReference type="SUPFAM" id="SSF47413">
    <property type="entry name" value="lambda repressor-like DNA-binding domains"/>
    <property type="match status" value="1"/>
</dbReference>
<dbReference type="InterPro" id="IPR010982">
    <property type="entry name" value="Lambda_DNA-bd_dom_sf"/>
</dbReference>
<dbReference type="InterPro" id="IPR007111">
    <property type="entry name" value="NACHT_NTPase"/>
</dbReference>
<gene>
    <name evidence="2" type="ORF">DFJ66_2700</name>
</gene>
<evidence type="ECO:0000313" key="3">
    <source>
        <dbReference type="Proteomes" id="UP000272729"/>
    </source>
</evidence>
<dbReference type="InterPro" id="IPR003593">
    <property type="entry name" value="AAA+_ATPase"/>
</dbReference>
<dbReference type="Proteomes" id="UP000272729">
    <property type="component" value="Unassembled WGS sequence"/>
</dbReference>